<proteinExistence type="predicted"/>
<dbReference type="AlphaFoldDB" id="A0A183I7S6"/>
<evidence type="ECO:0000313" key="1">
    <source>
        <dbReference type="EMBL" id="VDP23890.1"/>
    </source>
</evidence>
<dbReference type="WBParaSite" id="OFLC_0001580101-mRNA-1">
    <property type="protein sequence ID" value="OFLC_0001580101-mRNA-1"/>
    <property type="gene ID" value="OFLC_0001580101"/>
</dbReference>
<protein>
    <submittedName>
        <fullName evidence="1 3">Uncharacterized protein</fullName>
    </submittedName>
</protein>
<evidence type="ECO:0000313" key="2">
    <source>
        <dbReference type="Proteomes" id="UP000267606"/>
    </source>
</evidence>
<accession>A0A183I7S6</accession>
<keyword evidence="2" id="KW-1185">Reference proteome</keyword>
<gene>
    <name evidence="1" type="ORF">OFLC_LOCUS15789</name>
</gene>
<dbReference type="Proteomes" id="UP000267606">
    <property type="component" value="Unassembled WGS sequence"/>
</dbReference>
<reference evidence="1 2" key="2">
    <citation type="submission" date="2018-11" db="EMBL/GenBank/DDBJ databases">
        <authorList>
            <consortium name="Pathogen Informatics"/>
        </authorList>
    </citation>
    <scope>NUCLEOTIDE SEQUENCE [LARGE SCALE GENOMIC DNA]</scope>
</reference>
<organism evidence="3">
    <name type="scientific">Onchocerca flexuosa</name>
    <dbReference type="NCBI Taxonomy" id="387005"/>
    <lineage>
        <taxon>Eukaryota</taxon>
        <taxon>Metazoa</taxon>
        <taxon>Ecdysozoa</taxon>
        <taxon>Nematoda</taxon>
        <taxon>Chromadorea</taxon>
        <taxon>Rhabditida</taxon>
        <taxon>Spirurina</taxon>
        <taxon>Spiruromorpha</taxon>
        <taxon>Filarioidea</taxon>
        <taxon>Onchocercidae</taxon>
        <taxon>Onchocerca</taxon>
    </lineage>
</organism>
<name>A0A183I7S6_9BILA</name>
<sequence length="69" mass="8010">MDISDRLMYGTNEHFDDEVEHGKDYHRETTNVAHLLQDCSNLKDDDKLFGITYETLSYNLNNETGKKLG</sequence>
<evidence type="ECO:0000313" key="3">
    <source>
        <dbReference type="WBParaSite" id="OFLC_0001580101-mRNA-1"/>
    </source>
</evidence>
<reference evidence="3" key="1">
    <citation type="submission" date="2016-06" db="UniProtKB">
        <authorList>
            <consortium name="WormBaseParasite"/>
        </authorList>
    </citation>
    <scope>IDENTIFICATION</scope>
</reference>
<dbReference type="EMBL" id="UZAJ01042894">
    <property type="protein sequence ID" value="VDP23890.1"/>
    <property type="molecule type" value="Genomic_DNA"/>
</dbReference>